<dbReference type="EMBL" id="MF975481">
    <property type="protein sequence ID" value="AUF73057.1"/>
    <property type="molecule type" value="mRNA"/>
</dbReference>
<reference evidence="6" key="1">
    <citation type="journal article" date="2017" name="Sci. Rep.">
        <title>Antennal transcriptome analysis and expression profiles of olfactory genes in Anoplophora chinensis.</title>
        <authorList>
            <person name="Wang J."/>
            <person name="Hu P."/>
            <person name="Gao P."/>
            <person name="Tao J."/>
            <person name="Luo Y."/>
        </authorList>
    </citation>
    <scope>NUCLEOTIDE SEQUENCE</scope>
</reference>
<evidence type="ECO:0000256" key="4">
    <source>
        <dbReference type="ARBA" id="ARBA00022989"/>
    </source>
</evidence>
<evidence type="ECO:0000256" key="2">
    <source>
        <dbReference type="ARBA" id="ARBA00022475"/>
    </source>
</evidence>
<evidence type="ECO:0000256" key="5">
    <source>
        <dbReference type="ARBA" id="ARBA00023136"/>
    </source>
</evidence>
<keyword evidence="3" id="KW-0812">Transmembrane</keyword>
<keyword evidence="2" id="KW-1003">Cell membrane</keyword>
<name>A0A2H4ZBC5_ANOCN</name>
<organism evidence="6">
    <name type="scientific">Anoplophora chinensis</name>
    <name type="common">Citrus longhorn beetle</name>
    <dbReference type="NCBI Taxonomy" id="217632"/>
    <lineage>
        <taxon>Eukaryota</taxon>
        <taxon>Metazoa</taxon>
        <taxon>Ecdysozoa</taxon>
        <taxon>Arthropoda</taxon>
        <taxon>Hexapoda</taxon>
        <taxon>Insecta</taxon>
        <taxon>Pterygota</taxon>
        <taxon>Neoptera</taxon>
        <taxon>Endopterygota</taxon>
        <taxon>Coleoptera</taxon>
        <taxon>Polyphaga</taxon>
        <taxon>Cucujiformia</taxon>
        <taxon>Chrysomeloidea</taxon>
        <taxon>Cerambycidae</taxon>
        <taxon>Lamiinae</taxon>
        <taxon>Lamiini</taxon>
        <taxon>Anoplophora</taxon>
    </lineage>
</organism>
<protein>
    <submittedName>
        <fullName evidence="6">Gustatory receptor</fullName>
    </submittedName>
</protein>
<dbReference type="GO" id="GO:0005886">
    <property type="term" value="C:plasma membrane"/>
    <property type="evidence" value="ECO:0007669"/>
    <property type="project" value="UniProtKB-SubCell"/>
</dbReference>
<evidence type="ECO:0000256" key="3">
    <source>
        <dbReference type="ARBA" id="ARBA00022692"/>
    </source>
</evidence>
<keyword evidence="6" id="KW-0675">Receptor</keyword>
<sequence length="52" mass="6011">MRTKEEILILSEYLTKRETNFSCAGLFSIDYSMIYMALGLVISNMVVVLQFK</sequence>
<dbReference type="InterPro" id="IPR013604">
    <property type="entry name" value="7TM_chemorcpt"/>
</dbReference>
<keyword evidence="4" id="KW-1133">Transmembrane helix</keyword>
<dbReference type="Pfam" id="PF08395">
    <property type="entry name" value="7tm_7"/>
    <property type="match status" value="1"/>
</dbReference>
<accession>A0A2H4ZBC5</accession>
<comment type="subcellular location">
    <subcellularLocation>
        <location evidence="1">Cell membrane</location>
        <topology evidence="1">Multi-pass membrane protein</topology>
    </subcellularLocation>
</comment>
<dbReference type="GO" id="GO:0050909">
    <property type="term" value="P:sensory perception of taste"/>
    <property type="evidence" value="ECO:0007669"/>
    <property type="project" value="InterPro"/>
</dbReference>
<evidence type="ECO:0000256" key="1">
    <source>
        <dbReference type="ARBA" id="ARBA00004651"/>
    </source>
</evidence>
<proteinExistence type="evidence at transcript level"/>
<dbReference type="AlphaFoldDB" id="A0A2H4ZBC5"/>
<evidence type="ECO:0000313" key="6">
    <source>
        <dbReference type="EMBL" id="AUF73057.1"/>
    </source>
</evidence>
<keyword evidence="5" id="KW-0472">Membrane</keyword>